<dbReference type="EMBL" id="CP031034">
    <property type="protein sequence ID" value="QDZ17758.1"/>
    <property type="molecule type" value="Genomic_DNA"/>
</dbReference>
<dbReference type="PANTHER" id="PTHR40430:SF1">
    <property type="entry name" value="T. BRUCEI SPP.-SPECIFIC PROTEIN"/>
    <property type="match status" value="1"/>
</dbReference>
<evidence type="ECO:0000313" key="3">
    <source>
        <dbReference type="Proteomes" id="UP000316726"/>
    </source>
</evidence>
<reference evidence="2 3" key="1">
    <citation type="submission" date="2018-07" db="EMBL/GenBank/DDBJ databases">
        <title>The complete nuclear genome of the prasinophyte Chloropicon primus (CCMP1205).</title>
        <authorList>
            <person name="Pombert J.-F."/>
            <person name="Otis C."/>
            <person name="Turmel M."/>
            <person name="Lemieux C."/>
        </authorList>
    </citation>
    <scope>NUCLEOTIDE SEQUENCE [LARGE SCALE GENOMIC DNA]</scope>
    <source>
        <strain evidence="2 3">CCMP1205</strain>
    </source>
</reference>
<dbReference type="AlphaFoldDB" id="A0A5B8MBF6"/>
<feature type="region of interest" description="Disordered" evidence="1">
    <location>
        <begin position="1"/>
        <end position="56"/>
    </location>
</feature>
<evidence type="ECO:0000256" key="1">
    <source>
        <dbReference type="SAM" id="MobiDB-lite"/>
    </source>
</evidence>
<dbReference type="OrthoDB" id="550288at2759"/>
<organism evidence="2 3">
    <name type="scientific">Chloropicon primus</name>
    <dbReference type="NCBI Taxonomy" id="1764295"/>
    <lineage>
        <taxon>Eukaryota</taxon>
        <taxon>Viridiplantae</taxon>
        <taxon>Chlorophyta</taxon>
        <taxon>Chloropicophyceae</taxon>
        <taxon>Chloropicales</taxon>
        <taxon>Chloropicaceae</taxon>
        <taxon>Chloropicon</taxon>
    </lineage>
</organism>
<protein>
    <submittedName>
        <fullName evidence="2">Uncharacterized protein</fullName>
    </submittedName>
</protein>
<dbReference type="PANTHER" id="PTHR40430">
    <property type="entry name" value="T. BRUCEI SPP.-SPECIFIC PROTEIN"/>
    <property type="match status" value="1"/>
</dbReference>
<gene>
    <name evidence="2" type="ORF">A3770_01p02760</name>
</gene>
<feature type="region of interest" description="Disordered" evidence="1">
    <location>
        <begin position="95"/>
        <end position="137"/>
    </location>
</feature>
<feature type="compositionally biased region" description="Acidic residues" evidence="1">
    <location>
        <begin position="1"/>
        <end position="19"/>
    </location>
</feature>
<accession>A0A5B8MBF6</accession>
<keyword evidence="3" id="KW-1185">Reference proteome</keyword>
<proteinExistence type="predicted"/>
<feature type="compositionally biased region" description="Basic and acidic residues" evidence="1">
    <location>
        <begin position="20"/>
        <end position="32"/>
    </location>
</feature>
<name>A0A5B8MBF6_9CHLO</name>
<sequence>MEEEPESAPEVTEPEADVVDEQKSPPRQHTPEKSNYLSKTVVQPKPVTDAQTHQGTECSSVIKAFSPGSFAGIRALPTNIHPDFRQESLMQTLENTKEEKSGKTSPTRASPVSRLARDKGSNSTRVPKGQRRRQKYGGMPQTFTSYEYMSDPVQDKLAKRREEINKGKEKWLSPDDFKTHKSRGLLNRHTYSMSPYELLQEAAKRESVDTKQKILHGPVRAGGCVNQAQQAKIRLKELLKSLIRLLKRDWPQATIDAFVDDTGYVVVSYLKEGMSLKHVNAYMNRFAKLNATVYEFKLKKDATRWGVTNEEMENTFFVFCPPWIHSKPQLSKRLHGVKAKHDTSHELALDSGRIPFGPQSASGNSIQIHVRNLAYAFKT</sequence>
<dbReference type="Proteomes" id="UP000316726">
    <property type="component" value="Chromosome 1"/>
</dbReference>
<evidence type="ECO:0000313" key="2">
    <source>
        <dbReference type="EMBL" id="QDZ17758.1"/>
    </source>
</evidence>